<evidence type="ECO:0000313" key="4">
    <source>
        <dbReference type="Proteomes" id="UP000277212"/>
    </source>
</evidence>
<dbReference type="OrthoDB" id="194443at2759"/>
<dbReference type="CDD" id="cd18186">
    <property type="entry name" value="BTB_POZ_ZBTB_KLHL-like"/>
    <property type="match status" value="1"/>
</dbReference>
<dbReference type="PROSITE" id="PS50097">
    <property type="entry name" value="BTB"/>
    <property type="match status" value="1"/>
</dbReference>
<dbReference type="InterPro" id="IPR011333">
    <property type="entry name" value="SKP1/BTB/POZ_sf"/>
</dbReference>
<feature type="domain" description="BTB" evidence="2">
    <location>
        <begin position="40"/>
        <end position="113"/>
    </location>
</feature>
<dbReference type="EMBL" id="NKUJ01000277">
    <property type="protein sequence ID" value="RMJ08639.1"/>
    <property type="molecule type" value="Genomic_DNA"/>
</dbReference>
<accession>A0A3M2RTR4</accession>
<dbReference type="Proteomes" id="UP000277212">
    <property type="component" value="Unassembled WGS sequence"/>
</dbReference>
<evidence type="ECO:0000259" key="2">
    <source>
        <dbReference type="PROSITE" id="PS50097"/>
    </source>
</evidence>
<dbReference type="SUPFAM" id="SSF54695">
    <property type="entry name" value="POZ domain"/>
    <property type="match status" value="1"/>
</dbReference>
<feature type="compositionally biased region" description="Basic residues" evidence="1">
    <location>
        <begin position="1"/>
        <end position="12"/>
    </location>
</feature>
<organism evidence="3 4">
    <name type="scientific">Fusarium kuroshium</name>
    <dbReference type="NCBI Taxonomy" id="2010991"/>
    <lineage>
        <taxon>Eukaryota</taxon>
        <taxon>Fungi</taxon>
        <taxon>Dikarya</taxon>
        <taxon>Ascomycota</taxon>
        <taxon>Pezizomycotina</taxon>
        <taxon>Sordariomycetes</taxon>
        <taxon>Hypocreomycetidae</taxon>
        <taxon>Hypocreales</taxon>
        <taxon>Nectriaceae</taxon>
        <taxon>Fusarium</taxon>
        <taxon>Fusarium solani species complex</taxon>
    </lineage>
</organism>
<comment type="caution">
    <text evidence="3">The sequence shown here is derived from an EMBL/GenBank/DDBJ whole genome shotgun (WGS) entry which is preliminary data.</text>
</comment>
<evidence type="ECO:0000313" key="3">
    <source>
        <dbReference type="EMBL" id="RMJ08639.1"/>
    </source>
</evidence>
<name>A0A3M2RTR4_9HYPO</name>
<proteinExistence type="predicted"/>
<reference evidence="3 4" key="1">
    <citation type="submission" date="2017-06" db="EMBL/GenBank/DDBJ databases">
        <title>Comparative genomic analysis of Ambrosia Fusariam Clade fungi.</title>
        <authorList>
            <person name="Stajich J.E."/>
            <person name="Carrillo J."/>
            <person name="Kijimoto T."/>
            <person name="Eskalen A."/>
            <person name="O'Donnell K."/>
            <person name="Kasson M."/>
        </authorList>
    </citation>
    <scope>NUCLEOTIDE SEQUENCE [LARGE SCALE GENOMIC DNA]</scope>
    <source>
        <strain evidence="3">UCR3666</strain>
    </source>
</reference>
<dbReference type="InterPro" id="IPR000210">
    <property type="entry name" value="BTB/POZ_dom"/>
</dbReference>
<evidence type="ECO:0000256" key="1">
    <source>
        <dbReference type="SAM" id="MobiDB-lite"/>
    </source>
</evidence>
<protein>
    <recommendedName>
        <fullName evidence="2">BTB domain-containing protein</fullName>
    </recommendedName>
</protein>
<dbReference type="Gene3D" id="3.30.710.10">
    <property type="entry name" value="Potassium Channel Kv1.1, Chain A"/>
    <property type="match status" value="1"/>
</dbReference>
<dbReference type="AlphaFoldDB" id="A0A3M2RTR4"/>
<keyword evidence="4" id="KW-1185">Reference proteome</keyword>
<gene>
    <name evidence="3" type="ORF">CDV36_011735</name>
</gene>
<sequence length="268" mass="30268">MAPPRKRARSTRPRKEDSPVAQHTLNALSDHRTSWLLKGEDQIVELKVKGETFQVAKSVLTKTSEYFDGCLNSQFVEAKKRVIDFGDDDDDIQPRYLGLYLGVAYSYVSMVPHTTPRPATSPETTAGKTPLREWVEVYKLCDRFISTKMGDYIEECIDVAIGDGHRALFRTHGDENIQRLLMRDFAAAYEALYQENGVQHDMGNRMVSYFCEAVGYGAWSNSMTIGTLDDHPRFVAHVSRGFALKLLQLEGSRKLKRKEQSGPSGQDP</sequence>
<feature type="region of interest" description="Disordered" evidence="1">
    <location>
        <begin position="1"/>
        <end position="21"/>
    </location>
</feature>